<dbReference type="KEGG" id="glt:GlitD10_2970"/>
<protein>
    <recommendedName>
        <fullName evidence="1">DUF5615 domain-containing protein</fullName>
    </recommendedName>
</protein>
<keyword evidence="3" id="KW-1185">Reference proteome</keyword>
<dbReference type="RefSeq" id="WP_071455627.1">
    <property type="nucleotide sequence ID" value="NZ_CP017675.1"/>
</dbReference>
<gene>
    <name evidence="2" type="ORF">GlitD10_2970</name>
</gene>
<sequence length="108" mass="11834">MRILLDECVPRPLKHELADYEIRTVVEMGWSGKKNGELLRLMCQEGFTVLLTADQNLRYQQNLQQAGVAVVVLVASSNKLSDLLPLIPDACDVLDTIAPGEVIEVGGS</sequence>
<evidence type="ECO:0000259" key="1">
    <source>
        <dbReference type="Pfam" id="PF18480"/>
    </source>
</evidence>
<dbReference type="InterPro" id="IPR041049">
    <property type="entry name" value="DUF5615"/>
</dbReference>
<evidence type="ECO:0000313" key="2">
    <source>
        <dbReference type="EMBL" id="APB35315.1"/>
    </source>
</evidence>
<organism evidence="2 3">
    <name type="scientific">Gloeomargarita lithophora Alchichica-D10</name>
    <dbReference type="NCBI Taxonomy" id="1188229"/>
    <lineage>
        <taxon>Bacteria</taxon>
        <taxon>Bacillati</taxon>
        <taxon>Cyanobacteriota</taxon>
        <taxon>Cyanophyceae</taxon>
        <taxon>Gloeomargaritales</taxon>
        <taxon>Gloeomargaritaceae</taxon>
        <taxon>Gloeomargarita</taxon>
    </lineage>
</organism>
<dbReference type="Pfam" id="PF18480">
    <property type="entry name" value="DUF5615"/>
    <property type="match status" value="1"/>
</dbReference>
<dbReference type="Proteomes" id="UP000180235">
    <property type="component" value="Chromosome"/>
</dbReference>
<dbReference type="AlphaFoldDB" id="A0A1J0AHD5"/>
<dbReference type="STRING" id="1188229.GlitD10_2970"/>
<dbReference type="EMBL" id="CP017675">
    <property type="protein sequence ID" value="APB35315.1"/>
    <property type="molecule type" value="Genomic_DNA"/>
</dbReference>
<feature type="domain" description="DUF5615" evidence="1">
    <location>
        <begin position="1"/>
        <end position="78"/>
    </location>
</feature>
<dbReference type="OrthoDB" id="8085537at2"/>
<proteinExistence type="predicted"/>
<reference evidence="2 3" key="1">
    <citation type="submission" date="2016-10" db="EMBL/GenBank/DDBJ databases">
        <title>Description of Gloeomargarita lithophora gen. nov., sp. nov., a thylakoid-bearing basal-branching cyanobacterium with intracellular carbonates, and proposal for Gloeomargaritales ord. nov.</title>
        <authorList>
            <person name="Moreira D."/>
            <person name="Tavera R."/>
            <person name="Benzerara K."/>
            <person name="Skouri-Panet F."/>
            <person name="Couradeau E."/>
            <person name="Gerard E."/>
            <person name="Loussert C."/>
            <person name="Novelo E."/>
            <person name="Zivanovic Y."/>
            <person name="Lopez-Garcia P."/>
        </authorList>
    </citation>
    <scope>NUCLEOTIDE SEQUENCE [LARGE SCALE GENOMIC DNA]</scope>
    <source>
        <strain evidence="2 3">D10</strain>
    </source>
</reference>
<accession>A0A1J0AHD5</accession>
<name>A0A1J0AHD5_9CYAN</name>
<evidence type="ECO:0000313" key="3">
    <source>
        <dbReference type="Proteomes" id="UP000180235"/>
    </source>
</evidence>